<accession>A0A0F0CSB7</accession>
<dbReference type="AlphaFoldDB" id="A0A0F0CSB7"/>
<dbReference type="EMBL" id="JYNY01000366">
    <property type="protein sequence ID" value="KJJ84416.1"/>
    <property type="molecule type" value="Genomic_DNA"/>
</dbReference>
<name>A0A0F0CSB7_9BACT</name>
<keyword evidence="2" id="KW-1185">Reference proteome</keyword>
<organism evidence="1 2">
    <name type="scientific">Candidatus Omnitrophus magneticus</name>
    <dbReference type="NCBI Taxonomy" id="1609969"/>
    <lineage>
        <taxon>Bacteria</taxon>
        <taxon>Pseudomonadati</taxon>
        <taxon>Candidatus Omnitrophota</taxon>
        <taxon>Candidatus Omnitrophus</taxon>
    </lineage>
</organism>
<evidence type="ECO:0000313" key="1">
    <source>
        <dbReference type="EMBL" id="KJJ84416.1"/>
    </source>
</evidence>
<sequence>MFIFLHMLELVICVSPCVADKDLGFLALLFYHLDELLPPFLG</sequence>
<proteinExistence type="predicted"/>
<evidence type="ECO:0000313" key="2">
    <source>
        <dbReference type="Proteomes" id="UP000033428"/>
    </source>
</evidence>
<comment type="caution">
    <text evidence="1">The sequence shown here is derived from an EMBL/GenBank/DDBJ whole genome shotgun (WGS) entry which is preliminary data.</text>
</comment>
<dbReference type="Proteomes" id="UP000033428">
    <property type="component" value="Unassembled WGS sequence"/>
</dbReference>
<gene>
    <name evidence="1" type="ORF">OMAG_001718</name>
</gene>
<reference evidence="1 2" key="1">
    <citation type="submission" date="2015-02" db="EMBL/GenBank/DDBJ databases">
        <title>Single-cell genomics of uncultivated deep-branching MTB reveals a conserved set of magnetosome genes.</title>
        <authorList>
            <person name="Kolinko S."/>
            <person name="Richter M."/>
            <person name="Glockner F.O."/>
            <person name="Brachmann A."/>
            <person name="Schuler D."/>
        </authorList>
    </citation>
    <scope>NUCLEOTIDE SEQUENCE [LARGE SCALE GENOMIC DNA]</scope>
    <source>
        <strain evidence="1">SKK-01</strain>
    </source>
</reference>
<protein>
    <submittedName>
        <fullName evidence="1">Uncharacterized protein</fullName>
    </submittedName>
</protein>